<dbReference type="EMBL" id="BMUW01000034">
    <property type="protein sequence ID" value="GGZ83571.1"/>
    <property type="molecule type" value="Genomic_DNA"/>
</dbReference>
<proteinExistence type="predicted"/>
<keyword evidence="2" id="KW-1185">Reference proteome</keyword>
<dbReference type="InterPro" id="IPR044925">
    <property type="entry name" value="His-Me_finger_sf"/>
</dbReference>
<name>A0ABQ3CEH8_9ACTN</name>
<organism evidence="1 2">
    <name type="scientific">Streptomyces rubiginosohelvolus</name>
    <dbReference type="NCBI Taxonomy" id="67362"/>
    <lineage>
        <taxon>Bacteria</taxon>
        <taxon>Bacillati</taxon>
        <taxon>Actinomycetota</taxon>
        <taxon>Actinomycetes</taxon>
        <taxon>Kitasatosporales</taxon>
        <taxon>Streptomycetaceae</taxon>
        <taxon>Streptomyces</taxon>
    </lineage>
</organism>
<dbReference type="InterPro" id="IPR004211">
    <property type="entry name" value="Endonuclease_7"/>
</dbReference>
<sequence>MQEALTADLERKCGNPECGRPLPGGSRTLYCSVPCRTRAGHIRRREEASKLTHKVCPDCQLDKPIDQYTNPWVHYCRVCTNARQRERYIAKGGSDYAYAQSLKYNYGLTMEEYLDRVERQGGRCAICREASPQRLHVDHNHQTGAVRDLLCEWCNHAIGKARDDPARLRAMADYLERHAEPASQDRLDAADA</sequence>
<evidence type="ECO:0000313" key="1">
    <source>
        <dbReference type="EMBL" id="GGZ83571.1"/>
    </source>
</evidence>
<dbReference type="Proteomes" id="UP000624183">
    <property type="component" value="Unassembled WGS sequence"/>
</dbReference>
<reference evidence="2" key="1">
    <citation type="journal article" date="2019" name="Int. J. Syst. Evol. Microbiol.">
        <title>The Global Catalogue of Microorganisms (GCM) 10K type strain sequencing project: providing services to taxonomists for standard genome sequencing and annotation.</title>
        <authorList>
            <consortium name="The Broad Institute Genomics Platform"/>
            <consortium name="The Broad Institute Genome Sequencing Center for Infectious Disease"/>
            <person name="Wu L."/>
            <person name="Ma J."/>
        </authorList>
    </citation>
    <scope>NUCLEOTIDE SEQUENCE [LARGE SCALE GENOMIC DNA]</scope>
    <source>
        <strain evidence="2">JCM 4602</strain>
    </source>
</reference>
<accession>A0ABQ3CEH8</accession>
<protein>
    <recommendedName>
        <fullName evidence="3">Recombination endonuclease VII</fullName>
    </recommendedName>
</protein>
<comment type="caution">
    <text evidence="1">The sequence shown here is derived from an EMBL/GenBank/DDBJ whole genome shotgun (WGS) entry which is preliminary data.</text>
</comment>
<gene>
    <name evidence="1" type="ORF">GCM10010328_67280</name>
</gene>
<dbReference type="InterPro" id="IPR038563">
    <property type="entry name" value="Endonuclease_7_sf"/>
</dbReference>
<dbReference type="SUPFAM" id="SSF54060">
    <property type="entry name" value="His-Me finger endonucleases"/>
    <property type="match status" value="1"/>
</dbReference>
<dbReference type="Pfam" id="PF02945">
    <property type="entry name" value="Endonuclease_7"/>
    <property type="match status" value="1"/>
</dbReference>
<evidence type="ECO:0008006" key="3">
    <source>
        <dbReference type="Google" id="ProtNLM"/>
    </source>
</evidence>
<dbReference type="Gene3D" id="3.40.1800.10">
    <property type="entry name" value="His-Me finger endonucleases"/>
    <property type="match status" value="1"/>
</dbReference>
<evidence type="ECO:0000313" key="2">
    <source>
        <dbReference type="Proteomes" id="UP000624183"/>
    </source>
</evidence>